<gene>
    <name evidence="2" type="primary">tcuB</name>
    <name evidence="2" type="ORF">JF539_14365</name>
</gene>
<dbReference type="InterPro" id="IPR012830">
    <property type="entry name" value="Citrate_utilization_prot_B"/>
</dbReference>
<reference evidence="2" key="1">
    <citation type="submission" date="2020-12" db="EMBL/GenBank/DDBJ databases">
        <title>Oil enriched cultivation method for isolating marine PHA-producing bacteria.</title>
        <authorList>
            <person name="Zheng W."/>
            <person name="Yu S."/>
            <person name="Huang Y."/>
        </authorList>
    </citation>
    <scope>NUCLEOTIDE SEQUENCE</scope>
    <source>
        <strain evidence="2">SY-2-12</strain>
    </source>
</reference>
<proteinExistence type="predicted"/>
<feature type="transmembrane region" description="Helical" evidence="1">
    <location>
        <begin position="153"/>
        <end position="173"/>
    </location>
</feature>
<dbReference type="InterPro" id="IPR036197">
    <property type="entry name" value="NarG-like_sf"/>
</dbReference>
<feature type="transmembrane region" description="Helical" evidence="1">
    <location>
        <begin position="230"/>
        <end position="251"/>
    </location>
</feature>
<feature type="transmembrane region" description="Helical" evidence="1">
    <location>
        <begin position="303"/>
        <end position="322"/>
    </location>
</feature>
<sequence>MFDKDPRFSETLSTDPLREAARLMTVCNSCRYCEGLCAVFPAMELRRSFEEGDLNYLANLCHSCGACYQDCQFSPPHEFDVNVPQTLAKVRADSYRSYAWPKAFQPLFDRNGLAISSIAALSVAAFIAGFALWHDPQVLFSGGSFYKLMPHNVMALLFGAVFLYMLAAVSMGFRTYWKEIGAKSVSAGRIPSVWQAIKDAGQLRYLDGGGVGCYNEDEKPTDNRRLYHHLTFYGFLLCFAATSTGTIYHYAFGWEAPYGLFSLPKLFGVLGGVGLVIGPVGLAHAKRKRHPDLLDPSAKGMEAAFLVMLFATGLSGLLLMALRETPLMGVMLSLHLGVVFALFLTMPYGKFVHGIYRFGALVLYAAERKADRPADAIRKAA</sequence>
<dbReference type="SUPFAM" id="SSF103501">
    <property type="entry name" value="Respiratory nitrate reductase 1 gamma chain"/>
    <property type="match status" value="1"/>
</dbReference>
<feature type="transmembrane region" description="Helical" evidence="1">
    <location>
        <begin position="112"/>
        <end position="133"/>
    </location>
</feature>
<protein>
    <submittedName>
        <fullName evidence="2">Tricarballylate utilization 4Fe-4S protein TcuB</fullName>
    </submittedName>
</protein>
<feature type="transmembrane region" description="Helical" evidence="1">
    <location>
        <begin position="263"/>
        <end position="282"/>
    </location>
</feature>
<comment type="caution">
    <text evidence="2">The sequence shown here is derived from an EMBL/GenBank/DDBJ whole genome shotgun (WGS) entry which is preliminary data.</text>
</comment>
<keyword evidence="1" id="KW-1133">Transmembrane helix</keyword>
<keyword evidence="1" id="KW-0472">Membrane</keyword>
<evidence type="ECO:0000313" key="2">
    <source>
        <dbReference type="EMBL" id="MBN9671530.1"/>
    </source>
</evidence>
<dbReference type="NCBIfam" id="TIGR02484">
    <property type="entry name" value="CitB"/>
    <property type="match status" value="1"/>
</dbReference>
<accession>A0A939EGW5</accession>
<keyword evidence="1" id="KW-0812">Transmembrane</keyword>
<name>A0A939EGW5_9HYPH</name>
<dbReference type="AlphaFoldDB" id="A0A939EGW5"/>
<feature type="transmembrane region" description="Helical" evidence="1">
    <location>
        <begin position="328"/>
        <end position="348"/>
    </location>
</feature>
<organism evidence="2 3">
    <name type="scientific">Roseibium aggregatum</name>
    <dbReference type="NCBI Taxonomy" id="187304"/>
    <lineage>
        <taxon>Bacteria</taxon>
        <taxon>Pseudomonadati</taxon>
        <taxon>Pseudomonadota</taxon>
        <taxon>Alphaproteobacteria</taxon>
        <taxon>Hyphomicrobiales</taxon>
        <taxon>Stappiaceae</taxon>
        <taxon>Roseibium</taxon>
    </lineage>
</organism>
<dbReference type="Proteomes" id="UP000664096">
    <property type="component" value="Unassembled WGS sequence"/>
</dbReference>
<dbReference type="EMBL" id="JAEKJZ010000002">
    <property type="protein sequence ID" value="MBN9671530.1"/>
    <property type="molecule type" value="Genomic_DNA"/>
</dbReference>
<evidence type="ECO:0000313" key="3">
    <source>
        <dbReference type="Proteomes" id="UP000664096"/>
    </source>
</evidence>
<dbReference type="RefSeq" id="WP_207141353.1">
    <property type="nucleotide sequence ID" value="NZ_JAEKJZ010000002.1"/>
</dbReference>
<evidence type="ECO:0000256" key="1">
    <source>
        <dbReference type="SAM" id="Phobius"/>
    </source>
</evidence>